<evidence type="ECO:0000313" key="2">
    <source>
        <dbReference type="EMBL" id="TYO88741.1"/>
    </source>
</evidence>
<dbReference type="EMBL" id="VNHK01000014">
    <property type="protein sequence ID" value="TYO88125.1"/>
    <property type="molecule type" value="Genomic_DNA"/>
</dbReference>
<name>A0ABY3NC53_ELIMR</name>
<evidence type="ECO:0008006" key="4">
    <source>
        <dbReference type="Google" id="ProtNLM"/>
    </source>
</evidence>
<dbReference type="EMBL" id="VNHK01000012">
    <property type="protein sequence ID" value="TYO88741.1"/>
    <property type="molecule type" value="Genomic_DNA"/>
</dbReference>
<evidence type="ECO:0000313" key="3">
    <source>
        <dbReference type="Proteomes" id="UP000324513"/>
    </source>
</evidence>
<reference evidence="1 3" key="1">
    <citation type="submission" date="2019-07" db="EMBL/GenBank/DDBJ databases">
        <title>Genomic Encyclopedia of Archaeal and Bacterial Type Strains, Phase II (KMG-II): from individual species to whole genera.</title>
        <authorList>
            <person name="Goeker M."/>
        </authorList>
    </citation>
    <scope>NUCLEOTIDE SEQUENCE [LARGE SCALE GENOMIC DNA]</scope>
    <source>
        <strain evidence="1 3">DSM 14571</strain>
    </source>
</reference>
<comment type="caution">
    <text evidence="1">The sequence shown here is derived from an EMBL/GenBank/DDBJ whole genome shotgun (WGS) entry which is preliminary data.</text>
</comment>
<evidence type="ECO:0000313" key="1">
    <source>
        <dbReference type="EMBL" id="TYO88125.1"/>
    </source>
</evidence>
<proteinExistence type="predicted"/>
<protein>
    <recommendedName>
        <fullName evidence="4">Integrase catalytic domain-containing protein</fullName>
    </recommendedName>
</protein>
<dbReference type="Proteomes" id="UP000324513">
    <property type="component" value="Unassembled WGS sequence"/>
</dbReference>
<dbReference type="SUPFAM" id="SSF53098">
    <property type="entry name" value="Ribonuclease H-like"/>
    <property type="match status" value="1"/>
</dbReference>
<dbReference type="RefSeq" id="WP_143349697.1">
    <property type="nucleotide sequence ID" value="NZ_FLSS01000027.1"/>
</dbReference>
<accession>A0ABY3NC53</accession>
<dbReference type="InterPro" id="IPR036397">
    <property type="entry name" value="RNaseH_sf"/>
</dbReference>
<gene>
    <name evidence="2" type="ORF">LX74_03283</name>
    <name evidence="1" type="ORF">LX74_03488</name>
</gene>
<dbReference type="Gene3D" id="3.30.420.10">
    <property type="entry name" value="Ribonuclease H-like superfamily/Ribonuclease H"/>
    <property type="match status" value="1"/>
</dbReference>
<organism evidence="1 3">
    <name type="scientific">Elizabethkingia miricola</name>
    <name type="common">Chryseobacterium miricola</name>
    <dbReference type="NCBI Taxonomy" id="172045"/>
    <lineage>
        <taxon>Bacteria</taxon>
        <taxon>Pseudomonadati</taxon>
        <taxon>Bacteroidota</taxon>
        <taxon>Flavobacteriia</taxon>
        <taxon>Flavobacteriales</taxon>
        <taxon>Weeksellaceae</taxon>
        <taxon>Elizabethkingia</taxon>
    </lineage>
</organism>
<keyword evidence="3" id="KW-1185">Reference proteome</keyword>
<dbReference type="InterPro" id="IPR012337">
    <property type="entry name" value="RNaseH-like_sf"/>
</dbReference>
<sequence length="721" mass="83477">MNLQPTDIIIRKNGKESLWLSQRLVMEACMVEEEYFWIARHRYKKTVRECDLAKAKEFMPDSGRSWRWAKVQNGFYYCYDNIPDRNPQNFRSKLGTEADLKARLNQILGSYKVNLKENIKASIIAKVKSKIDNSDAQHFMYDSTVVFNPKQAKELSQARAWCSFIQDYYNSGLFKEFGIQKKGDFISFCTEILSELQLTGLKVSNPAYLRRKVLEFPETLQEQREALVSDKFENDNARKVGKYPLFDEETGEIFTFDAHEALMYNAYMNPGGTTKEAIRQLYTEYYTSGIQEFGFEPIAYRTFCHHLSMFHNQLKTAKARHGKDYYKKHFLTYVPSKRLQFSHSLFAGDGSGTINYKYKNAKGVQSTMKLYVILISDIASRKIVGWAPAPKGQHKESFDMLEAAIKMAIDNSNRMTMFEFISDNHSAFTSGESKDFLNMVFNKVRTIEVGNSQANPAETEFRLFKKTLRSQLNFTSSSWDSGIEGQSNPDYFSVESLPTYEDAVIQFSQLVENWNNRPLRDGITPDQRFTYRNPNAEPMDERILRRIYGNHTEVDTAYMRGFVKVSKTEGYEIRESYLFEIPDYFDTGAEMISKSIGYKKTGKIKVIWDLDAADLYTVDGKFIMTCLPAALASNSYIESDDENKAALSHHMERKTKQEKTADEFEQMLSEIQDSLPYRHAIQAGGNKESFNGSMNEIHSAKILKKERNNRDFDENEWKDFE</sequence>